<name>X0U6G2_9ZZZZ</name>
<sequence length="281" mass="28777">MTSTGLFSDNLSGLSAGTTYYFRAKATGSLTVYGDELNFTTGLTPPALTTSAADNITTDSAVLHGSLDSLGDYASANVSFEWGATSGNLTQQTAPRAMTSTGVFSDSLSGLPAGTTYYFRARATGSLTVYGDELSFTTELTPPALTTSAADNITTDSAVLHGSLDSLGDYTSANVSFEWGATSGNLTQQTAPRAMTSTGAFSDSLSGLSAGTTYYFRARATGSLTVYGDELSFTTGLTPPALTTSAADNITTDSAALHGSLDSLGDYTSANVSFEWGATSG</sequence>
<protein>
    <recommendedName>
        <fullName evidence="1">Fibronectin type-III domain-containing protein</fullName>
    </recommendedName>
</protein>
<dbReference type="SUPFAM" id="SSF49265">
    <property type="entry name" value="Fibronectin type III"/>
    <property type="match status" value="1"/>
</dbReference>
<dbReference type="InterPro" id="IPR003961">
    <property type="entry name" value="FN3_dom"/>
</dbReference>
<gene>
    <name evidence="2" type="ORF">S01H1_26289</name>
</gene>
<proteinExistence type="predicted"/>
<dbReference type="EMBL" id="BARS01015929">
    <property type="protein sequence ID" value="GAF95942.1"/>
    <property type="molecule type" value="Genomic_DNA"/>
</dbReference>
<accession>X0U6G2</accession>
<dbReference type="AlphaFoldDB" id="X0U6G2"/>
<feature type="domain" description="Fibronectin type-III" evidence="1">
    <location>
        <begin position="142"/>
        <end position="241"/>
    </location>
</feature>
<dbReference type="InterPro" id="IPR036116">
    <property type="entry name" value="FN3_sf"/>
</dbReference>
<comment type="caution">
    <text evidence="2">The sequence shown here is derived from an EMBL/GenBank/DDBJ whole genome shotgun (WGS) entry which is preliminary data.</text>
</comment>
<evidence type="ECO:0000259" key="1">
    <source>
        <dbReference type="PROSITE" id="PS50853"/>
    </source>
</evidence>
<dbReference type="PROSITE" id="PS50853">
    <property type="entry name" value="FN3"/>
    <property type="match status" value="1"/>
</dbReference>
<organism evidence="2">
    <name type="scientific">marine sediment metagenome</name>
    <dbReference type="NCBI Taxonomy" id="412755"/>
    <lineage>
        <taxon>unclassified sequences</taxon>
        <taxon>metagenomes</taxon>
        <taxon>ecological metagenomes</taxon>
    </lineage>
</organism>
<feature type="non-terminal residue" evidence="2">
    <location>
        <position position="281"/>
    </location>
</feature>
<reference evidence="2" key="1">
    <citation type="journal article" date="2014" name="Front. Microbiol.">
        <title>High frequency of phylogenetically diverse reductive dehalogenase-homologous genes in deep subseafloor sedimentary metagenomes.</title>
        <authorList>
            <person name="Kawai M."/>
            <person name="Futagami T."/>
            <person name="Toyoda A."/>
            <person name="Takaki Y."/>
            <person name="Nishi S."/>
            <person name="Hori S."/>
            <person name="Arai W."/>
            <person name="Tsubouchi T."/>
            <person name="Morono Y."/>
            <person name="Uchiyama I."/>
            <person name="Ito T."/>
            <person name="Fujiyama A."/>
            <person name="Inagaki F."/>
            <person name="Takami H."/>
        </authorList>
    </citation>
    <scope>NUCLEOTIDE SEQUENCE</scope>
    <source>
        <strain evidence="2">Expedition CK06-06</strain>
    </source>
</reference>
<evidence type="ECO:0000313" key="2">
    <source>
        <dbReference type="EMBL" id="GAF95942.1"/>
    </source>
</evidence>